<dbReference type="Proteomes" id="UP000054270">
    <property type="component" value="Unassembled WGS sequence"/>
</dbReference>
<accession>A0A0D2PN09</accession>
<dbReference type="GO" id="GO:0005634">
    <property type="term" value="C:nucleus"/>
    <property type="evidence" value="ECO:0007669"/>
    <property type="project" value="UniProtKB-SubCell"/>
</dbReference>
<keyword evidence="3" id="KW-0156">Chromatin regulator</keyword>
<dbReference type="AlphaFoldDB" id="A0A0D2PN09"/>
<feature type="compositionally biased region" description="Low complexity" evidence="7">
    <location>
        <begin position="131"/>
        <end position="141"/>
    </location>
</feature>
<dbReference type="PANTHER" id="PTHR13581">
    <property type="entry name" value="MRG-BINDING PROTEIN"/>
    <property type="match status" value="1"/>
</dbReference>
<sequence>MPGEWNDEHAFLDSVEGEISFFRSIMRARPIGMHRYFHILAIRSAIQKDTGRAVHIDTLWEKLRKCYDLDALDAIDIEAEGYHSPRSNSSPVSIRSPSPSENLSRHPFFREEFSLPYDEFEPIIAQRRMRATPSLPSSPASSPAPAPPPIAAPSPRPVASTSSKRGVGRKRGKNTRSKLNLAGLVGGDSDSSALTQESGDEGAVAETPRESVVTGTDGGTEYAEDEDTEMREPSPAREESPRPARGRPPKAGRRGRGGSTRGTTTRGTKKKKR</sequence>
<dbReference type="OrthoDB" id="5595141at2759"/>
<comment type="similarity">
    <text evidence="2">Belongs to the EAF7 family.</text>
</comment>
<dbReference type="InterPro" id="IPR012423">
    <property type="entry name" value="Eaf7/MRGBP"/>
</dbReference>
<dbReference type="OMA" id="QHTRIPY"/>
<evidence type="ECO:0000256" key="4">
    <source>
        <dbReference type="ARBA" id="ARBA00023015"/>
    </source>
</evidence>
<dbReference type="GO" id="GO:0006357">
    <property type="term" value="P:regulation of transcription by RNA polymerase II"/>
    <property type="evidence" value="ECO:0007669"/>
    <property type="project" value="TreeGrafter"/>
</dbReference>
<feature type="compositionally biased region" description="Pro residues" evidence="7">
    <location>
        <begin position="142"/>
        <end position="156"/>
    </location>
</feature>
<dbReference type="GO" id="GO:0035267">
    <property type="term" value="C:NuA4 histone acetyltransferase complex"/>
    <property type="evidence" value="ECO:0007669"/>
    <property type="project" value="TreeGrafter"/>
</dbReference>
<evidence type="ECO:0000256" key="7">
    <source>
        <dbReference type="SAM" id="MobiDB-lite"/>
    </source>
</evidence>
<evidence type="ECO:0000256" key="2">
    <source>
        <dbReference type="ARBA" id="ARBA00007117"/>
    </source>
</evidence>
<evidence type="ECO:0000256" key="1">
    <source>
        <dbReference type="ARBA" id="ARBA00004123"/>
    </source>
</evidence>
<feature type="compositionally biased region" description="Basic residues" evidence="7">
    <location>
        <begin position="166"/>
        <end position="176"/>
    </location>
</feature>
<keyword evidence="9" id="KW-1185">Reference proteome</keyword>
<evidence type="ECO:0000256" key="3">
    <source>
        <dbReference type="ARBA" id="ARBA00022853"/>
    </source>
</evidence>
<protein>
    <recommendedName>
        <fullName evidence="10">Chromatin modification-related protein EAF7</fullName>
    </recommendedName>
</protein>
<keyword evidence="6" id="KW-0539">Nucleus</keyword>
<dbReference type="PANTHER" id="PTHR13581:SF5">
    <property type="entry name" value="MRG_MORF4L-BINDING PROTEIN"/>
    <property type="match status" value="1"/>
</dbReference>
<evidence type="ECO:0000256" key="5">
    <source>
        <dbReference type="ARBA" id="ARBA00023163"/>
    </source>
</evidence>
<reference evidence="9" key="1">
    <citation type="submission" date="2014-04" db="EMBL/GenBank/DDBJ databases">
        <title>Evolutionary Origins and Diversification of the Mycorrhizal Mutualists.</title>
        <authorList>
            <consortium name="DOE Joint Genome Institute"/>
            <consortium name="Mycorrhizal Genomics Consortium"/>
            <person name="Kohler A."/>
            <person name="Kuo A."/>
            <person name="Nagy L.G."/>
            <person name="Floudas D."/>
            <person name="Copeland A."/>
            <person name="Barry K.W."/>
            <person name="Cichocki N."/>
            <person name="Veneault-Fourrey C."/>
            <person name="LaButti K."/>
            <person name="Lindquist E.A."/>
            <person name="Lipzen A."/>
            <person name="Lundell T."/>
            <person name="Morin E."/>
            <person name="Murat C."/>
            <person name="Riley R."/>
            <person name="Ohm R."/>
            <person name="Sun H."/>
            <person name="Tunlid A."/>
            <person name="Henrissat B."/>
            <person name="Grigoriev I.V."/>
            <person name="Hibbett D.S."/>
            <person name="Martin F."/>
        </authorList>
    </citation>
    <scope>NUCLEOTIDE SEQUENCE [LARGE SCALE GENOMIC DNA]</scope>
    <source>
        <strain evidence="9">FD-334 SS-4</strain>
    </source>
</reference>
<comment type="subcellular location">
    <subcellularLocation>
        <location evidence="1">Nucleus</location>
    </subcellularLocation>
</comment>
<gene>
    <name evidence="8" type="ORF">HYPSUDRAFT_42385</name>
</gene>
<dbReference type="STRING" id="945553.A0A0D2PN09"/>
<organism evidence="8 9">
    <name type="scientific">Hypholoma sublateritium (strain FD-334 SS-4)</name>
    <dbReference type="NCBI Taxonomy" id="945553"/>
    <lineage>
        <taxon>Eukaryota</taxon>
        <taxon>Fungi</taxon>
        <taxon>Dikarya</taxon>
        <taxon>Basidiomycota</taxon>
        <taxon>Agaricomycotina</taxon>
        <taxon>Agaricomycetes</taxon>
        <taxon>Agaricomycetidae</taxon>
        <taxon>Agaricales</taxon>
        <taxon>Agaricineae</taxon>
        <taxon>Strophariaceae</taxon>
        <taxon>Hypholoma</taxon>
    </lineage>
</organism>
<feature type="compositionally biased region" description="Low complexity" evidence="7">
    <location>
        <begin position="84"/>
        <end position="100"/>
    </location>
</feature>
<keyword evidence="4" id="KW-0805">Transcription regulation</keyword>
<feature type="compositionally biased region" description="Basic residues" evidence="7">
    <location>
        <begin position="244"/>
        <end position="256"/>
    </location>
</feature>
<evidence type="ECO:0000313" key="9">
    <source>
        <dbReference type="Proteomes" id="UP000054270"/>
    </source>
</evidence>
<evidence type="ECO:0000256" key="6">
    <source>
        <dbReference type="ARBA" id="ARBA00023242"/>
    </source>
</evidence>
<dbReference type="EMBL" id="KN817560">
    <property type="protein sequence ID" value="KJA21240.1"/>
    <property type="molecule type" value="Genomic_DNA"/>
</dbReference>
<proteinExistence type="inferred from homology"/>
<evidence type="ECO:0000313" key="8">
    <source>
        <dbReference type="EMBL" id="KJA21240.1"/>
    </source>
</evidence>
<evidence type="ECO:0008006" key="10">
    <source>
        <dbReference type="Google" id="ProtNLM"/>
    </source>
</evidence>
<keyword evidence="5" id="KW-0804">Transcription</keyword>
<feature type="region of interest" description="Disordered" evidence="7">
    <location>
        <begin position="82"/>
        <end position="105"/>
    </location>
</feature>
<feature type="compositionally biased region" description="Basic and acidic residues" evidence="7">
    <location>
        <begin position="230"/>
        <end position="242"/>
    </location>
</feature>
<dbReference type="Pfam" id="PF07904">
    <property type="entry name" value="Eaf7"/>
    <property type="match status" value="1"/>
</dbReference>
<name>A0A0D2PN09_HYPSF</name>
<dbReference type="GO" id="GO:0006325">
    <property type="term" value="P:chromatin organization"/>
    <property type="evidence" value="ECO:0007669"/>
    <property type="project" value="UniProtKB-KW"/>
</dbReference>
<feature type="region of interest" description="Disordered" evidence="7">
    <location>
        <begin position="131"/>
        <end position="273"/>
    </location>
</feature>